<feature type="domain" description="DUF1308" evidence="1">
    <location>
        <begin position="4"/>
        <end position="57"/>
    </location>
</feature>
<gene>
    <name evidence="3" type="ORF">ALMOND_2B024485</name>
    <name evidence="2" type="ORF">L3X38_030379</name>
</gene>
<dbReference type="EMBL" id="CABIKO010000032">
    <property type="protein sequence ID" value="VVA18738.1"/>
    <property type="molecule type" value="Genomic_DNA"/>
</dbReference>
<organism evidence="3 4">
    <name type="scientific">Prunus dulcis</name>
    <name type="common">Almond</name>
    <name type="synonym">Amygdalus dulcis</name>
    <dbReference type="NCBI Taxonomy" id="3755"/>
    <lineage>
        <taxon>Eukaryota</taxon>
        <taxon>Viridiplantae</taxon>
        <taxon>Streptophyta</taxon>
        <taxon>Embryophyta</taxon>
        <taxon>Tracheophyta</taxon>
        <taxon>Spermatophyta</taxon>
        <taxon>Magnoliopsida</taxon>
        <taxon>eudicotyledons</taxon>
        <taxon>Gunneridae</taxon>
        <taxon>Pentapetalae</taxon>
        <taxon>rosids</taxon>
        <taxon>fabids</taxon>
        <taxon>Rosales</taxon>
        <taxon>Rosaceae</taxon>
        <taxon>Amygdaloideae</taxon>
        <taxon>Amygdaleae</taxon>
        <taxon>Prunus</taxon>
    </lineage>
</organism>
<dbReference type="Proteomes" id="UP001054821">
    <property type="component" value="Chromosome 6"/>
</dbReference>
<name>A0A5E4EYE8_PRUDU</name>
<proteinExistence type="predicted"/>
<evidence type="ECO:0000313" key="5">
    <source>
        <dbReference type="Proteomes" id="UP001054821"/>
    </source>
</evidence>
<accession>A0A5E4EYE8</accession>
<evidence type="ECO:0000313" key="4">
    <source>
        <dbReference type="Proteomes" id="UP000327085"/>
    </source>
</evidence>
<dbReference type="Proteomes" id="UP000327085">
    <property type="component" value="Chromosome 6"/>
</dbReference>
<dbReference type="InParanoid" id="A0A5E4EYE8"/>
<reference evidence="4" key="2">
    <citation type="journal article" date="2020" name="Plant J.">
        <title>Transposons played a major role in the diversification between the closely related almond and peach genomes: results from the almond genome sequence.</title>
        <authorList>
            <person name="Alioto T."/>
            <person name="Alexiou K.G."/>
            <person name="Bardil A."/>
            <person name="Barteri F."/>
            <person name="Castanera R."/>
            <person name="Cruz F."/>
            <person name="Dhingra A."/>
            <person name="Duval H."/>
            <person name="Fernandez I Marti A."/>
            <person name="Frias L."/>
            <person name="Galan B."/>
            <person name="Garcia J.L."/>
            <person name="Howad W."/>
            <person name="Gomez-Garrido J."/>
            <person name="Gut M."/>
            <person name="Julca I."/>
            <person name="Morata J."/>
            <person name="Puigdomenech P."/>
            <person name="Ribeca P."/>
            <person name="Rubio Cabetas M.J."/>
            <person name="Vlasova A."/>
            <person name="Wirthensohn M."/>
            <person name="Garcia-Mas J."/>
            <person name="Gabaldon T."/>
            <person name="Casacuberta J.M."/>
            <person name="Arus P."/>
        </authorList>
    </citation>
    <scope>NUCLEOTIDE SEQUENCE [LARGE SCALE GENOMIC DNA]</scope>
    <source>
        <strain evidence="4">cv. Texas</strain>
    </source>
</reference>
<evidence type="ECO:0000259" key="1">
    <source>
        <dbReference type="Pfam" id="PF07000"/>
    </source>
</evidence>
<reference evidence="3" key="1">
    <citation type="submission" date="2019-07" db="EMBL/GenBank/DDBJ databases">
        <authorList>
            <person name="Alioto T."/>
            <person name="Alioto T."/>
            <person name="Gomez Garrido J."/>
        </authorList>
    </citation>
    <scope>NUCLEOTIDE SEQUENCE</scope>
</reference>
<dbReference type="EMBL" id="JAJFAZ020000006">
    <property type="protein sequence ID" value="KAI5321308.1"/>
    <property type="molecule type" value="Genomic_DNA"/>
</dbReference>
<evidence type="ECO:0000313" key="3">
    <source>
        <dbReference type="EMBL" id="VVA18738.1"/>
    </source>
</evidence>
<dbReference type="Gramene" id="VVA18738">
    <property type="protein sequence ID" value="VVA18738"/>
    <property type="gene ID" value="Prudul26B024485"/>
</dbReference>
<dbReference type="Pfam" id="PF07000">
    <property type="entry name" value="DUF1308"/>
    <property type="match status" value="1"/>
</dbReference>
<dbReference type="AlphaFoldDB" id="A0A5E4EYE8"/>
<evidence type="ECO:0000313" key="2">
    <source>
        <dbReference type="EMBL" id="KAI5321308.1"/>
    </source>
</evidence>
<protein>
    <submittedName>
        <fullName evidence="3">PREDICTED: UPF0415</fullName>
    </submittedName>
</protein>
<keyword evidence="5" id="KW-1185">Reference proteome</keyword>
<sequence length="220" mass="24169">MMNLPTTRKLALKNKVVFGTGDYWCAPTVTANMAFVRAISQTGMSFFTIEHRPRALTGDGFALSPTTFKRQRRGPITLDGFAHALPRLPIPTSFDAVKSTSLMTLPLLPYPPPPPSSVSVVTNQAMVAVEFELIKPCEGEEKLMDLNTTAAIPEEKDLLQQLQGSAPTPTPINVIGSEEVECTMCLTKCCSEMYAFCQFIDLLKINLFSPHEGKNEICLI</sequence>
<dbReference type="PANTHER" id="PTHR13379:SF0">
    <property type="entry name" value="UPF0415 PROTEIN C7ORF25"/>
    <property type="match status" value="1"/>
</dbReference>
<reference evidence="2 5" key="3">
    <citation type="journal article" date="2022" name="G3 (Bethesda)">
        <title>Whole-genome sequence and methylome profiling of the almond [Prunus dulcis (Mill.) D.A. Webb] cultivar 'Nonpareil'.</title>
        <authorList>
            <person name="D'Amico-Willman K.M."/>
            <person name="Ouma W.Z."/>
            <person name="Meulia T."/>
            <person name="Sideli G.M."/>
            <person name="Gradziel T.M."/>
            <person name="Fresnedo-Ramirez J."/>
        </authorList>
    </citation>
    <scope>NUCLEOTIDE SEQUENCE [LARGE SCALE GENOMIC DNA]</scope>
    <source>
        <strain evidence="2">Clone GOH B32 T37-40</strain>
    </source>
</reference>
<dbReference type="InterPro" id="IPR010733">
    <property type="entry name" value="DUF1308"/>
</dbReference>
<dbReference type="PANTHER" id="PTHR13379">
    <property type="entry name" value="UNCHARACTERIZED DUF1308"/>
    <property type="match status" value="1"/>
</dbReference>